<sequence>MSQELLLIAFLIILGFAIVIYMVRKQRPSDDLLEIIKMLQTGSKEDRKVLLDSLQKNTQALNERLDNAARVIGLVQRNIGEMSEIGRGMKELQDFLKSPKLRGNIGEQILKELLGQMLPKQSFHLQYAFKSGAVVDAAIKLSGGIIPIDSKFPMENFRKLMACKDENERKIVSREFTGDVKRHIDDISRKYILTEEGTIDYALMYIPSEAVYYEIVNDSSLFDYAGEKRVLPVSPVTFYAYLRAILMSFEGQKIEEQAKKILRTIRAVQKDYSKVEDNLGVLHKHLNNAYNQMSNVLSSFALLGQKLTTTSSLDELEKKEVKQLEIDN</sequence>
<dbReference type="PANTHER" id="PTHR30563">
    <property type="entry name" value="DNA RECOMBINATION PROTEIN RMUC"/>
    <property type="match status" value="1"/>
</dbReference>
<keyword evidence="4" id="KW-0233">DNA recombination</keyword>
<name>A0A1F5ZQN3_9BACT</name>
<dbReference type="GO" id="GO:0006310">
    <property type="term" value="P:DNA recombination"/>
    <property type="evidence" value="ECO:0007669"/>
    <property type="project" value="UniProtKB-KW"/>
</dbReference>
<evidence type="ECO:0000256" key="3">
    <source>
        <dbReference type="ARBA" id="ARBA00023054"/>
    </source>
</evidence>
<evidence type="ECO:0000256" key="1">
    <source>
        <dbReference type="ARBA" id="ARBA00003416"/>
    </source>
</evidence>
<dbReference type="AlphaFoldDB" id="A0A1F5ZQN3"/>
<keyword evidence="3" id="KW-0175">Coiled coil</keyword>
<comment type="function">
    <text evidence="1">Involved in DNA recombination.</text>
</comment>
<organism evidence="6 7">
    <name type="scientific">Candidatus Gottesmanbacteria bacterium RIFCSPHIGHO2_01_FULL_39_10</name>
    <dbReference type="NCBI Taxonomy" id="1798375"/>
    <lineage>
        <taxon>Bacteria</taxon>
        <taxon>Candidatus Gottesmaniibacteriota</taxon>
    </lineage>
</organism>
<comment type="caution">
    <text evidence="6">The sequence shown here is derived from an EMBL/GenBank/DDBJ whole genome shotgun (WGS) entry which is preliminary data.</text>
</comment>
<keyword evidence="5" id="KW-0472">Membrane</keyword>
<gene>
    <name evidence="6" type="ORF">A2773_04045</name>
</gene>
<accession>A0A1F5ZQN3</accession>
<reference evidence="6 7" key="1">
    <citation type="journal article" date="2016" name="Nat. Commun.">
        <title>Thousands of microbial genomes shed light on interconnected biogeochemical processes in an aquifer system.</title>
        <authorList>
            <person name="Anantharaman K."/>
            <person name="Brown C.T."/>
            <person name="Hug L.A."/>
            <person name="Sharon I."/>
            <person name="Castelle C.J."/>
            <person name="Probst A.J."/>
            <person name="Thomas B.C."/>
            <person name="Singh A."/>
            <person name="Wilkins M.J."/>
            <person name="Karaoz U."/>
            <person name="Brodie E.L."/>
            <person name="Williams K.H."/>
            <person name="Hubbard S.S."/>
            <person name="Banfield J.F."/>
        </authorList>
    </citation>
    <scope>NUCLEOTIDE SEQUENCE [LARGE SCALE GENOMIC DNA]</scope>
</reference>
<evidence type="ECO:0000256" key="2">
    <source>
        <dbReference type="ARBA" id="ARBA00009840"/>
    </source>
</evidence>
<feature type="transmembrane region" description="Helical" evidence="5">
    <location>
        <begin position="6"/>
        <end position="23"/>
    </location>
</feature>
<comment type="similarity">
    <text evidence="2">Belongs to the RmuC family.</text>
</comment>
<keyword evidence="5" id="KW-0812">Transmembrane</keyword>
<protein>
    <recommendedName>
        <fullName evidence="8">DNA recombination protein RmuC</fullName>
    </recommendedName>
</protein>
<evidence type="ECO:0000256" key="4">
    <source>
        <dbReference type="ARBA" id="ARBA00023172"/>
    </source>
</evidence>
<evidence type="ECO:0000313" key="7">
    <source>
        <dbReference type="Proteomes" id="UP000177383"/>
    </source>
</evidence>
<dbReference type="Pfam" id="PF02646">
    <property type="entry name" value="RmuC"/>
    <property type="match status" value="1"/>
</dbReference>
<evidence type="ECO:0008006" key="8">
    <source>
        <dbReference type="Google" id="ProtNLM"/>
    </source>
</evidence>
<dbReference type="EMBL" id="MFJE01000012">
    <property type="protein sequence ID" value="OGG14758.1"/>
    <property type="molecule type" value="Genomic_DNA"/>
</dbReference>
<dbReference type="Proteomes" id="UP000177383">
    <property type="component" value="Unassembled WGS sequence"/>
</dbReference>
<dbReference type="PANTHER" id="PTHR30563:SF0">
    <property type="entry name" value="DNA RECOMBINATION PROTEIN RMUC"/>
    <property type="match status" value="1"/>
</dbReference>
<proteinExistence type="inferred from homology"/>
<dbReference type="InterPro" id="IPR003798">
    <property type="entry name" value="DNA_recombination_RmuC"/>
</dbReference>
<keyword evidence="5" id="KW-1133">Transmembrane helix</keyword>
<evidence type="ECO:0000256" key="5">
    <source>
        <dbReference type="SAM" id="Phobius"/>
    </source>
</evidence>
<evidence type="ECO:0000313" key="6">
    <source>
        <dbReference type="EMBL" id="OGG14758.1"/>
    </source>
</evidence>
<dbReference type="STRING" id="1798375.A2773_04045"/>